<accession>A0A2W2B6E6</accession>
<dbReference type="AlphaFoldDB" id="A0A2W2B6E6"/>
<dbReference type="EMBL" id="POTX01000443">
    <property type="protein sequence ID" value="PZF83021.1"/>
    <property type="molecule type" value="Genomic_DNA"/>
</dbReference>
<evidence type="ECO:0000313" key="1">
    <source>
        <dbReference type="EMBL" id="PZF83021.1"/>
    </source>
</evidence>
<name>A0A2W2B6E6_9ACTN</name>
<keyword evidence="2" id="KW-1185">Reference proteome</keyword>
<gene>
    <name evidence="1" type="ORF">C1I93_30295</name>
</gene>
<proteinExistence type="predicted"/>
<dbReference type="Proteomes" id="UP000248627">
    <property type="component" value="Unassembled WGS sequence"/>
</dbReference>
<comment type="caution">
    <text evidence="1">The sequence shown here is derived from an EMBL/GenBank/DDBJ whole genome shotgun (WGS) entry which is preliminary data.</text>
</comment>
<sequence>MAALPEIEVDRQPELLVLATEDDGPIGWVVLFPEGNFWLVRNSCRTITHGSSLAVLTSFWANVLDCEVGRPRLTSGAL</sequence>
<organism evidence="1 2">
    <name type="scientific">Micromonospora endophytica</name>
    <dbReference type="NCBI Taxonomy" id="515350"/>
    <lineage>
        <taxon>Bacteria</taxon>
        <taxon>Bacillati</taxon>
        <taxon>Actinomycetota</taxon>
        <taxon>Actinomycetes</taxon>
        <taxon>Micromonosporales</taxon>
        <taxon>Micromonosporaceae</taxon>
        <taxon>Micromonospora</taxon>
    </lineage>
</organism>
<reference evidence="1 2" key="1">
    <citation type="submission" date="2018-01" db="EMBL/GenBank/DDBJ databases">
        <title>Draft genome sequence of Jishengella endophytica.</title>
        <authorList>
            <person name="Sahin N."/>
            <person name="Ay H."/>
            <person name="Saygin H."/>
        </authorList>
    </citation>
    <scope>NUCLEOTIDE SEQUENCE [LARGE SCALE GENOMIC DNA]</scope>
    <source>
        <strain evidence="1 2">DSM 45430</strain>
    </source>
</reference>
<evidence type="ECO:0000313" key="2">
    <source>
        <dbReference type="Proteomes" id="UP000248627"/>
    </source>
</evidence>
<protein>
    <submittedName>
        <fullName evidence="1">Uncharacterized protein</fullName>
    </submittedName>
</protein>